<keyword evidence="1" id="KW-1133">Transmembrane helix</keyword>
<keyword evidence="1" id="KW-0812">Transmembrane</keyword>
<reference evidence="2 3" key="1">
    <citation type="submission" date="2024-02" db="EMBL/GenBank/DDBJ databases">
        <title>Seven novel Bacillus-like species.</title>
        <authorList>
            <person name="Liu G."/>
        </authorList>
    </citation>
    <scope>NUCLEOTIDE SEQUENCE [LARGE SCALE GENOMIC DNA]</scope>
    <source>
        <strain evidence="2 3">FJAT-52991</strain>
    </source>
</reference>
<evidence type="ECO:0000313" key="3">
    <source>
        <dbReference type="Proteomes" id="UP001387364"/>
    </source>
</evidence>
<feature type="transmembrane region" description="Helical" evidence="1">
    <location>
        <begin position="97"/>
        <end position="121"/>
    </location>
</feature>
<dbReference type="RefSeq" id="WP_338752691.1">
    <property type="nucleotide sequence ID" value="NZ_CP147404.1"/>
</dbReference>
<feature type="transmembrane region" description="Helical" evidence="1">
    <location>
        <begin position="187"/>
        <end position="208"/>
    </location>
</feature>
<gene>
    <name evidence="2" type="ORF">WDJ61_01265</name>
</gene>
<evidence type="ECO:0000256" key="1">
    <source>
        <dbReference type="SAM" id="Phobius"/>
    </source>
</evidence>
<name>A0ABZ2N6V8_9BACI</name>
<keyword evidence="3" id="KW-1185">Reference proteome</keyword>
<evidence type="ECO:0000313" key="2">
    <source>
        <dbReference type="EMBL" id="WXB93366.1"/>
    </source>
</evidence>
<feature type="transmembrane region" description="Helical" evidence="1">
    <location>
        <begin position="39"/>
        <end position="58"/>
    </location>
</feature>
<dbReference type="EMBL" id="CP147404">
    <property type="protein sequence ID" value="WXB93366.1"/>
    <property type="molecule type" value="Genomic_DNA"/>
</dbReference>
<feature type="transmembrane region" description="Helical" evidence="1">
    <location>
        <begin position="65"/>
        <end position="85"/>
    </location>
</feature>
<keyword evidence="1" id="KW-0472">Membrane</keyword>
<sequence length="348" mass="40034">MYVIERGKYIWLLLFCIVLGSNYMLYHTNMGSDILPPEASGVVLGSLFDLVIMLPLLFMLYRKKFSVKTAILLSAAGCILARFLIPNHLLEPFVAITWAGMAAEAALITFELILIVTFVRYMPKIVRKVKMSALPVIFSFPQAIDQYVKNNPIIHVICSEAMMFYYAFFSWKKTPPTGITLYKNSSYVAFQIMMIHAIIIETLGLHWWLHDKAMVISIILLVLNIYSVIFFLADIQAIRLNPIYINKGSMFLSLGLLKRAEIQFEDIECIIEDPVILESKLPKDTIDFIVRDFEKVYPDMILKMKKPVRVTLFMGIQKEYAKIAIRSDNPTQLKTMILNKMDNKNLDY</sequence>
<feature type="transmembrane region" description="Helical" evidence="1">
    <location>
        <begin position="9"/>
        <end position="27"/>
    </location>
</feature>
<organism evidence="2 3">
    <name type="scientific">Bacillus kandeliae</name>
    <dbReference type="NCBI Taxonomy" id="3129297"/>
    <lineage>
        <taxon>Bacteria</taxon>
        <taxon>Bacillati</taxon>
        <taxon>Bacillota</taxon>
        <taxon>Bacilli</taxon>
        <taxon>Bacillales</taxon>
        <taxon>Bacillaceae</taxon>
        <taxon>Bacillus</taxon>
    </lineage>
</organism>
<accession>A0ABZ2N6V8</accession>
<feature type="transmembrane region" description="Helical" evidence="1">
    <location>
        <begin position="214"/>
        <end position="233"/>
    </location>
</feature>
<proteinExistence type="predicted"/>
<dbReference type="Proteomes" id="UP001387364">
    <property type="component" value="Chromosome"/>
</dbReference>
<protein>
    <submittedName>
        <fullName evidence="2">Beta-carotene 15,15'-monooxygenase</fullName>
    </submittedName>
</protein>